<organism evidence="1">
    <name type="scientific">marine metagenome</name>
    <dbReference type="NCBI Taxonomy" id="408172"/>
    <lineage>
        <taxon>unclassified sequences</taxon>
        <taxon>metagenomes</taxon>
        <taxon>ecological metagenomes</taxon>
    </lineage>
</organism>
<sequence>MSTATNPPRDRARPRTFSATDRDFGMLEAIAHYHGISKSAMITGLIRKEFWRAFPNGTEAVPLDAGAKVTE</sequence>
<name>A0A382QJ70_9ZZZZ</name>
<dbReference type="AlphaFoldDB" id="A0A382QJ70"/>
<accession>A0A382QJ70</accession>
<reference evidence="1" key="1">
    <citation type="submission" date="2018-05" db="EMBL/GenBank/DDBJ databases">
        <authorList>
            <person name="Lanie J.A."/>
            <person name="Ng W.-L."/>
            <person name="Kazmierczak K.M."/>
            <person name="Andrzejewski T.M."/>
            <person name="Davidsen T.M."/>
            <person name="Wayne K.J."/>
            <person name="Tettelin H."/>
            <person name="Glass J.I."/>
            <person name="Rusch D."/>
            <person name="Podicherti R."/>
            <person name="Tsui H.-C.T."/>
            <person name="Winkler M.E."/>
        </authorList>
    </citation>
    <scope>NUCLEOTIDE SEQUENCE</scope>
</reference>
<evidence type="ECO:0000313" key="1">
    <source>
        <dbReference type="EMBL" id="SVC84752.1"/>
    </source>
</evidence>
<gene>
    <name evidence="1" type="ORF">METZ01_LOCUS337606</name>
</gene>
<proteinExistence type="predicted"/>
<protein>
    <recommendedName>
        <fullName evidence="2">Ribbon-helix-helix protein CopG domain-containing protein</fullName>
    </recommendedName>
</protein>
<dbReference type="EMBL" id="UINC01114443">
    <property type="protein sequence ID" value="SVC84752.1"/>
    <property type="molecule type" value="Genomic_DNA"/>
</dbReference>
<evidence type="ECO:0008006" key="2">
    <source>
        <dbReference type="Google" id="ProtNLM"/>
    </source>
</evidence>